<evidence type="ECO:0000313" key="2">
    <source>
        <dbReference type="EMBL" id="HAN29372.1"/>
    </source>
</evidence>
<comment type="caution">
    <text evidence="2">The sequence shown here is derived from an EMBL/GenBank/DDBJ whole genome shotgun (WGS) entry which is preliminary data.</text>
</comment>
<feature type="transmembrane region" description="Helical" evidence="1">
    <location>
        <begin position="141"/>
        <end position="158"/>
    </location>
</feature>
<feature type="transmembrane region" description="Helical" evidence="1">
    <location>
        <begin position="64"/>
        <end position="86"/>
    </location>
</feature>
<sequence length="163" mass="17023">MLRSLKIATAAFVALLGLLHVVGNLANLEAAMGFVGVVTAGGEQPFYRLFGPPAMSGILHGLALALILLGELTVAGLALAAVLMMLRSRSAEPHLFAVATRPAVAACAVGMLLWFGIFIIVGEGYFMLWQSEAGAGPIAGAMRYGTVCGMFMLFLLLAPDTDR</sequence>
<accession>A0A3C1KRP4</accession>
<dbReference type="EMBL" id="DMND01000227">
    <property type="protein sequence ID" value="HAN29372.1"/>
    <property type="molecule type" value="Genomic_DNA"/>
</dbReference>
<reference evidence="2 3" key="1">
    <citation type="journal article" date="2018" name="Nat. Biotechnol.">
        <title>A standardized bacterial taxonomy based on genome phylogeny substantially revises the tree of life.</title>
        <authorList>
            <person name="Parks D.H."/>
            <person name="Chuvochina M."/>
            <person name="Waite D.W."/>
            <person name="Rinke C."/>
            <person name="Skarshewski A."/>
            <person name="Chaumeil P.A."/>
            <person name="Hugenholtz P."/>
        </authorList>
    </citation>
    <scope>NUCLEOTIDE SEQUENCE [LARGE SCALE GENOMIC DNA]</scope>
    <source>
        <strain evidence="2">UBA9158</strain>
    </source>
</reference>
<dbReference type="Proteomes" id="UP000259273">
    <property type="component" value="Unassembled WGS sequence"/>
</dbReference>
<dbReference type="InterPro" id="IPR018681">
    <property type="entry name" value="DUF2165_transmembrane"/>
</dbReference>
<evidence type="ECO:0008006" key="4">
    <source>
        <dbReference type="Google" id="ProtNLM"/>
    </source>
</evidence>
<feature type="transmembrane region" description="Helical" evidence="1">
    <location>
        <begin position="98"/>
        <end position="121"/>
    </location>
</feature>
<gene>
    <name evidence="2" type="ORF">DCP75_16940</name>
</gene>
<dbReference type="AlphaFoldDB" id="A0A3C1KRP4"/>
<keyword evidence="1" id="KW-0812">Transmembrane</keyword>
<protein>
    <recommendedName>
        <fullName evidence="4">DUF2165 domain-containing protein</fullName>
    </recommendedName>
</protein>
<keyword evidence="1" id="KW-0472">Membrane</keyword>
<organism evidence="2 3">
    <name type="scientific">Haliea salexigens</name>
    <dbReference type="NCBI Taxonomy" id="287487"/>
    <lineage>
        <taxon>Bacteria</taxon>
        <taxon>Pseudomonadati</taxon>
        <taxon>Pseudomonadota</taxon>
        <taxon>Gammaproteobacteria</taxon>
        <taxon>Cellvibrionales</taxon>
        <taxon>Halieaceae</taxon>
        <taxon>Haliea</taxon>
    </lineage>
</organism>
<evidence type="ECO:0000256" key="1">
    <source>
        <dbReference type="SAM" id="Phobius"/>
    </source>
</evidence>
<evidence type="ECO:0000313" key="3">
    <source>
        <dbReference type="Proteomes" id="UP000259273"/>
    </source>
</evidence>
<keyword evidence="1" id="KW-1133">Transmembrane helix</keyword>
<proteinExistence type="predicted"/>
<dbReference type="Pfam" id="PF09933">
    <property type="entry name" value="DUF2165"/>
    <property type="match status" value="1"/>
</dbReference>
<name>A0A3C1KRP4_9GAMM</name>